<name>A0A1F5Y0G8_9BACT</name>
<feature type="domain" description="PDZ" evidence="7">
    <location>
        <begin position="117"/>
        <end position="177"/>
    </location>
</feature>
<evidence type="ECO:0000256" key="4">
    <source>
        <dbReference type="ARBA" id="ARBA00022825"/>
    </source>
</evidence>
<organism evidence="8 9">
    <name type="scientific">Candidatus Giovannonibacteria bacterium RIFCSPLOWO2_12_FULL_44_15</name>
    <dbReference type="NCBI Taxonomy" id="1798364"/>
    <lineage>
        <taxon>Bacteria</taxon>
        <taxon>Candidatus Giovannoniibacteriota</taxon>
    </lineage>
</organism>
<evidence type="ECO:0000256" key="1">
    <source>
        <dbReference type="ARBA" id="ARBA00009179"/>
    </source>
</evidence>
<protein>
    <recommendedName>
        <fullName evidence="7">PDZ domain-containing protein</fullName>
    </recommendedName>
</protein>
<dbReference type="CDD" id="cd07560">
    <property type="entry name" value="Peptidase_S41_CPP"/>
    <property type="match status" value="1"/>
</dbReference>
<dbReference type="GO" id="GO:0006508">
    <property type="term" value="P:proteolysis"/>
    <property type="evidence" value="ECO:0007669"/>
    <property type="project" value="UniProtKB-KW"/>
</dbReference>
<dbReference type="SMART" id="SM00245">
    <property type="entry name" value="TSPc"/>
    <property type="match status" value="1"/>
</dbReference>
<dbReference type="NCBIfam" id="TIGR00225">
    <property type="entry name" value="prc"/>
    <property type="match status" value="1"/>
</dbReference>
<reference evidence="8 9" key="1">
    <citation type="journal article" date="2016" name="Nat. Commun.">
        <title>Thousands of microbial genomes shed light on interconnected biogeochemical processes in an aquifer system.</title>
        <authorList>
            <person name="Anantharaman K."/>
            <person name="Brown C.T."/>
            <person name="Hug L.A."/>
            <person name="Sharon I."/>
            <person name="Castelle C.J."/>
            <person name="Probst A.J."/>
            <person name="Thomas B.C."/>
            <person name="Singh A."/>
            <person name="Wilkins M.J."/>
            <person name="Karaoz U."/>
            <person name="Brodie E.L."/>
            <person name="Williams K.H."/>
            <person name="Hubbard S.S."/>
            <person name="Banfield J.F."/>
        </authorList>
    </citation>
    <scope>NUCLEOTIDE SEQUENCE [LARGE SCALE GENOMIC DNA]</scope>
</reference>
<dbReference type="EMBL" id="MFIQ01000010">
    <property type="protein sequence ID" value="OGF93664.1"/>
    <property type="molecule type" value="Genomic_DNA"/>
</dbReference>
<evidence type="ECO:0000259" key="7">
    <source>
        <dbReference type="PROSITE" id="PS50106"/>
    </source>
</evidence>
<dbReference type="PROSITE" id="PS50106">
    <property type="entry name" value="PDZ"/>
    <property type="match status" value="1"/>
</dbReference>
<dbReference type="InterPro" id="IPR041489">
    <property type="entry name" value="PDZ_6"/>
</dbReference>
<dbReference type="InterPro" id="IPR029045">
    <property type="entry name" value="ClpP/crotonase-like_dom_sf"/>
</dbReference>
<dbReference type="AlphaFoldDB" id="A0A1F5Y0G8"/>
<sequence length="416" mass="45838">MEMSGRKKIYFILTALIIIGASFAVGAAFGYNQRPEIERVFGVANKSTPAGEEIDFSPFWKVWRVVGEKYGLPEEIDQKMRQKMVWGAINGLLTPLDDPYTVFFPPAEKELFESEVRGNFEGVGMEIAIKDGILTVVSPLKGTPASNAGIRAGDKILKIDDKETDKMNVEEAVGYIRGPKGSSVRITIFSPGSDKPRELSVIRDTIQVPAIETSRAGDVFIIKLNIFSERAAFEFQKALREFVLSKTDKLIIDLRGNPGGYLDGAVEIASWFLEIGKPVLREKYKDGKEDVLRSRGYNAFPDTLIVILVNEGSASASEILAGALRDNGKAKLVGKKTFGKGSVQEPVQITDSKSVVVGMLKITIARWLTPNGEDITKQGIKPDYEVDNPTPEEIEAKKDPQLAKALELLNNWPSVR</sequence>
<evidence type="ECO:0000256" key="5">
    <source>
        <dbReference type="RuleBase" id="RU004404"/>
    </source>
</evidence>
<keyword evidence="6" id="KW-0812">Transmembrane</keyword>
<dbReference type="InterPro" id="IPR005151">
    <property type="entry name" value="Tail-specific_protease"/>
</dbReference>
<dbReference type="Pfam" id="PF03572">
    <property type="entry name" value="Peptidase_S41"/>
    <property type="match status" value="1"/>
</dbReference>
<dbReference type="PANTHER" id="PTHR32060:SF30">
    <property type="entry name" value="CARBOXY-TERMINAL PROCESSING PROTEASE CTPA"/>
    <property type="match status" value="1"/>
</dbReference>
<keyword evidence="2 5" id="KW-0645">Protease</keyword>
<dbReference type="Pfam" id="PF17820">
    <property type="entry name" value="PDZ_6"/>
    <property type="match status" value="1"/>
</dbReference>
<dbReference type="GO" id="GO:0004175">
    <property type="term" value="F:endopeptidase activity"/>
    <property type="evidence" value="ECO:0007669"/>
    <property type="project" value="TreeGrafter"/>
</dbReference>
<dbReference type="PANTHER" id="PTHR32060">
    <property type="entry name" value="TAIL-SPECIFIC PROTEASE"/>
    <property type="match status" value="1"/>
</dbReference>
<dbReference type="FunFam" id="2.30.42.10:FF:000063">
    <property type="entry name" value="Peptidase, S41 family"/>
    <property type="match status" value="1"/>
</dbReference>
<evidence type="ECO:0000256" key="2">
    <source>
        <dbReference type="ARBA" id="ARBA00022670"/>
    </source>
</evidence>
<dbReference type="InterPro" id="IPR036034">
    <property type="entry name" value="PDZ_sf"/>
</dbReference>
<comment type="caution">
    <text evidence="8">The sequence shown here is derived from an EMBL/GenBank/DDBJ whole genome shotgun (WGS) entry which is preliminary data.</text>
</comment>
<evidence type="ECO:0000313" key="8">
    <source>
        <dbReference type="EMBL" id="OGF93664.1"/>
    </source>
</evidence>
<dbReference type="Proteomes" id="UP000178894">
    <property type="component" value="Unassembled WGS sequence"/>
</dbReference>
<dbReference type="SUPFAM" id="SSF52096">
    <property type="entry name" value="ClpP/crotonase"/>
    <property type="match status" value="1"/>
</dbReference>
<dbReference type="GO" id="GO:0030288">
    <property type="term" value="C:outer membrane-bounded periplasmic space"/>
    <property type="evidence" value="ECO:0007669"/>
    <property type="project" value="TreeGrafter"/>
</dbReference>
<dbReference type="Gene3D" id="3.30.750.44">
    <property type="match status" value="1"/>
</dbReference>
<evidence type="ECO:0000256" key="6">
    <source>
        <dbReference type="SAM" id="Phobius"/>
    </source>
</evidence>
<dbReference type="STRING" id="1798364.A3G54_03960"/>
<dbReference type="CDD" id="cd06782">
    <property type="entry name" value="cpPDZ_CPP-like"/>
    <property type="match status" value="1"/>
</dbReference>
<comment type="similarity">
    <text evidence="1 5">Belongs to the peptidase S41A family.</text>
</comment>
<dbReference type="Gene3D" id="3.90.226.10">
    <property type="entry name" value="2-enoyl-CoA Hydratase, Chain A, domain 1"/>
    <property type="match status" value="1"/>
</dbReference>
<keyword evidence="6" id="KW-0472">Membrane</keyword>
<evidence type="ECO:0000256" key="3">
    <source>
        <dbReference type="ARBA" id="ARBA00022801"/>
    </source>
</evidence>
<accession>A0A1F5Y0G8</accession>
<keyword evidence="3 5" id="KW-0378">Hydrolase</keyword>
<dbReference type="SUPFAM" id="SSF50156">
    <property type="entry name" value="PDZ domain-like"/>
    <property type="match status" value="1"/>
</dbReference>
<dbReference type="Gene3D" id="2.30.42.10">
    <property type="match status" value="1"/>
</dbReference>
<evidence type="ECO:0000313" key="9">
    <source>
        <dbReference type="Proteomes" id="UP000178894"/>
    </source>
</evidence>
<keyword evidence="6" id="KW-1133">Transmembrane helix</keyword>
<dbReference type="GO" id="GO:0007165">
    <property type="term" value="P:signal transduction"/>
    <property type="evidence" value="ECO:0007669"/>
    <property type="project" value="TreeGrafter"/>
</dbReference>
<dbReference type="InterPro" id="IPR001478">
    <property type="entry name" value="PDZ"/>
</dbReference>
<dbReference type="GO" id="GO:0008236">
    <property type="term" value="F:serine-type peptidase activity"/>
    <property type="evidence" value="ECO:0007669"/>
    <property type="project" value="UniProtKB-KW"/>
</dbReference>
<dbReference type="InterPro" id="IPR004447">
    <property type="entry name" value="Peptidase_S41A"/>
</dbReference>
<feature type="transmembrane region" description="Helical" evidence="6">
    <location>
        <begin position="9"/>
        <end position="31"/>
    </location>
</feature>
<proteinExistence type="inferred from homology"/>
<keyword evidence="4 5" id="KW-0720">Serine protease</keyword>
<dbReference type="SMART" id="SM00228">
    <property type="entry name" value="PDZ"/>
    <property type="match status" value="1"/>
</dbReference>
<gene>
    <name evidence="8" type="ORF">A3G54_03960</name>
</gene>